<proteinExistence type="predicted"/>
<accession>A0A381RVX4</accession>
<feature type="region of interest" description="Disordered" evidence="1">
    <location>
        <begin position="1"/>
        <end position="21"/>
    </location>
</feature>
<evidence type="ECO:0000313" key="2">
    <source>
        <dbReference type="EMBL" id="SUZ95334.1"/>
    </source>
</evidence>
<sequence length="226" mass="25970">MKNSKPQKKVSKKPQKKGSKKTMQKSTWVTFVAIVVAVVFFIMPAEYGIDPTGLGKKLGLLDLSDTITLDNQEELSLRMVQGTYPEIPDEFDFYEPEVLGEPFSKTQNQSYKSETIIINLNIAEQVEYKLIMKQGDAALYHWSMVEDGIVYSDFHADPGENAEGYPDQYYIRYRESETNQSSGSIVAPFDGNHGWYWLNIEEEPIQITLKVSGYYEKIEELFRSYQ</sequence>
<organism evidence="2">
    <name type="scientific">marine metagenome</name>
    <dbReference type="NCBI Taxonomy" id="408172"/>
    <lineage>
        <taxon>unclassified sequences</taxon>
        <taxon>metagenomes</taxon>
        <taxon>ecological metagenomes</taxon>
    </lineage>
</organism>
<name>A0A381RVX4_9ZZZZ</name>
<evidence type="ECO:0000256" key="1">
    <source>
        <dbReference type="SAM" id="MobiDB-lite"/>
    </source>
</evidence>
<reference evidence="2" key="1">
    <citation type="submission" date="2018-05" db="EMBL/GenBank/DDBJ databases">
        <authorList>
            <person name="Lanie J.A."/>
            <person name="Ng W.-L."/>
            <person name="Kazmierczak K.M."/>
            <person name="Andrzejewski T.M."/>
            <person name="Davidsen T.M."/>
            <person name="Wayne K.J."/>
            <person name="Tettelin H."/>
            <person name="Glass J.I."/>
            <person name="Rusch D."/>
            <person name="Podicherti R."/>
            <person name="Tsui H.-C.T."/>
            <person name="Winkler M.E."/>
        </authorList>
    </citation>
    <scope>NUCLEOTIDE SEQUENCE</scope>
</reference>
<dbReference type="AlphaFoldDB" id="A0A381RVX4"/>
<protein>
    <submittedName>
        <fullName evidence="2">Uncharacterized protein</fullName>
    </submittedName>
</protein>
<dbReference type="EMBL" id="UINC01002316">
    <property type="protein sequence ID" value="SUZ95334.1"/>
    <property type="molecule type" value="Genomic_DNA"/>
</dbReference>
<gene>
    <name evidence="2" type="ORF">METZ01_LOCUS48188</name>
</gene>